<dbReference type="Proteomes" id="UP001519460">
    <property type="component" value="Unassembled WGS sequence"/>
</dbReference>
<organism evidence="1 2">
    <name type="scientific">Batillaria attramentaria</name>
    <dbReference type="NCBI Taxonomy" id="370345"/>
    <lineage>
        <taxon>Eukaryota</taxon>
        <taxon>Metazoa</taxon>
        <taxon>Spiralia</taxon>
        <taxon>Lophotrochozoa</taxon>
        <taxon>Mollusca</taxon>
        <taxon>Gastropoda</taxon>
        <taxon>Caenogastropoda</taxon>
        <taxon>Sorbeoconcha</taxon>
        <taxon>Cerithioidea</taxon>
        <taxon>Batillariidae</taxon>
        <taxon>Batillaria</taxon>
    </lineage>
</organism>
<reference evidence="1 2" key="1">
    <citation type="journal article" date="2023" name="Sci. Data">
        <title>Genome assembly of the Korean intertidal mud-creeper Batillaria attramentaria.</title>
        <authorList>
            <person name="Patra A.K."/>
            <person name="Ho P.T."/>
            <person name="Jun S."/>
            <person name="Lee S.J."/>
            <person name="Kim Y."/>
            <person name="Won Y.J."/>
        </authorList>
    </citation>
    <scope>NUCLEOTIDE SEQUENCE [LARGE SCALE GENOMIC DNA]</scope>
    <source>
        <strain evidence="1">Wonlab-2016</strain>
    </source>
</reference>
<evidence type="ECO:0000313" key="1">
    <source>
        <dbReference type="EMBL" id="KAK7496241.1"/>
    </source>
</evidence>
<gene>
    <name evidence="1" type="ORF">BaRGS_00012406</name>
</gene>
<name>A0ABD0L9J9_9CAEN</name>
<evidence type="ECO:0000313" key="2">
    <source>
        <dbReference type="Proteomes" id="UP001519460"/>
    </source>
</evidence>
<proteinExistence type="predicted"/>
<keyword evidence="2" id="KW-1185">Reference proteome</keyword>
<protein>
    <submittedName>
        <fullName evidence="1">Uncharacterized protein</fullName>
    </submittedName>
</protein>
<dbReference type="AlphaFoldDB" id="A0ABD0L9J9"/>
<sequence length="94" mass="10485">MLIGDPDSLYPVAELVKNDDTVRCTLGNTHAILKLALTYNQSHVSRPRCTDYAELISRVKSTVYNARFPVPVQMHHWHANSYADCATDPGSVLN</sequence>
<accession>A0ABD0L9J9</accession>
<dbReference type="EMBL" id="JACVVK020000068">
    <property type="protein sequence ID" value="KAK7496241.1"/>
    <property type="molecule type" value="Genomic_DNA"/>
</dbReference>
<comment type="caution">
    <text evidence="1">The sequence shown here is derived from an EMBL/GenBank/DDBJ whole genome shotgun (WGS) entry which is preliminary data.</text>
</comment>